<dbReference type="EMBL" id="JAPQFJ010000018">
    <property type="protein sequence ID" value="MCY6960019.1"/>
    <property type="molecule type" value="Genomic_DNA"/>
</dbReference>
<evidence type="ECO:0000313" key="11">
    <source>
        <dbReference type="EMBL" id="MCY6960019.1"/>
    </source>
</evidence>
<evidence type="ECO:0000256" key="4">
    <source>
        <dbReference type="ARBA" id="ARBA00022475"/>
    </source>
</evidence>
<dbReference type="NCBIfam" id="TIGR00220">
    <property type="entry name" value="mscL"/>
    <property type="match status" value="1"/>
</dbReference>
<keyword evidence="4 10" id="KW-1003">Cell membrane</keyword>
<feature type="transmembrane region" description="Helical" evidence="10">
    <location>
        <begin position="12"/>
        <end position="31"/>
    </location>
</feature>
<dbReference type="InterPro" id="IPR001185">
    <property type="entry name" value="MS_channel"/>
</dbReference>
<keyword evidence="12" id="KW-1185">Reference proteome</keyword>
<dbReference type="PANTHER" id="PTHR30266">
    <property type="entry name" value="MECHANOSENSITIVE CHANNEL MSCL"/>
    <property type="match status" value="1"/>
</dbReference>
<evidence type="ECO:0000256" key="2">
    <source>
        <dbReference type="ARBA" id="ARBA00007254"/>
    </source>
</evidence>
<accession>A0ABT4DG69</accession>
<evidence type="ECO:0000256" key="8">
    <source>
        <dbReference type="ARBA" id="ARBA00023136"/>
    </source>
</evidence>
<organism evidence="11 12">
    <name type="scientific">Clostridium brassicae</name>
    <dbReference type="NCBI Taxonomy" id="2999072"/>
    <lineage>
        <taxon>Bacteria</taxon>
        <taxon>Bacillati</taxon>
        <taxon>Bacillota</taxon>
        <taxon>Clostridia</taxon>
        <taxon>Eubacteriales</taxon>
        <taxon>Clostridiaceae</taxon>
        <taxon>Clostridium</taxon>
    </lineage>
</organism>
<feature type="transmembrane region" description="Helical" evidence="10">
    <location>
        <begin position="80"/>
        <end position="101"/>
    </location>
</feature>
<evidence type="ECO:0000313" key="12">
    <source>
        <dbReference type="Proteomes" id="UP001144612"/>
    </source>
</evidence>
<comment type="subcellular location">
    <subcellularLocation>
        <location evidence="1 10">Cell membrane</location>
        <topology evidence="1 10">Multi-pass membrane protein</topology>
    </subcellularLocation>
</comment>
<dbReference type="InterPro" id="IPR037673">
    <property type="entry name" value="MSC/AndL"/>
</dbReference>
<comment type="subunit">
    <text evidence="10">Homopentamer.</text>
</comment>
<comment type="caution">
    <text evidence="11">The sequence shown here is derived from an EMBL/GenBank/DDBJ whole genome shotgun (WGS) entry which is preliminary data.</text>
</comment>
<sequence length="144" mass="15758">MFKEFKDFAVKGNVIDLALGVLIGSAFSKIVSSLVNDIVMPLLGLFLGKIDFSNLFIVLGDGKFKTIAEAKKAGVATLNYGIFINNIIDFLIIAFSMFIVIKQINKFSKKKEIPAPIATKNCPFCCSDISVEATRCPHCTSELE</sequence>
<dbReference type="SUPFAM" id="SSF81330">
    <property type="entry name" value="Gated mechanosensitive channel"/>
    <property type="match status" value="1"/>
</dbReference>
<keyword evidence="9 10" id="KW-0407">Ion channel</keyword>
<keyword evidence="3 10" id="KW-0813">Transport</keyword>
<comment type="function">
    <text evidence="10">Channel that opens in response to stretch forces in the membrane lipid bilayer. May participate in the regulation of osmotic pressure changes within the cell.</text>
</comment>
<dbReference type="Gene3D" id="1.10.1200.120">
    <property type="entry name" value="Large-conductance mechanosensitive channel, MscL, domain 1"/>
    <property type="match status" value="1"/>
</dbReference>
<dbReference type="Pfam" id="PF01741">
    <property type="entry name" value="MscL"/>
    <property type="match status" value="1"/>
</dbReference>
<evidence type="ECO:0000256" key="6">
    <source>
        <dbReference type="ARBA" id="ARBA00022989"/>
    </source>
</evidence>
<proteinExistence type="inferred from homology"/>
<protein>
    <recommendedName>
        <fullName evidence="10">Large-conductance mechanosensitive channel</fullName>
    </recommendedName>
</protein>
<dbReference type="InterPro" id="IPR036019">
    <property type="entry name" value="MscL_channel"/>
</dbReference>
<gene>
    <name evidence="10 11" type="primary">mscL</name>
    <name evidence="11" type="ORF">OW729_15465</name>
</gene>
<keyword evidence="5 10" id="KW-0812">Transmembrane</keyword>
<evidence type="ECO:0000256" key="1">
    <source>
        <dbReference type="ARBA" id="ARBA00004651"/>
    </source>
</evidence>
<dbReference type="Proteomes" id="UP001144612">
    <property type="component" value="Unassembled WGS sequence"/>
</dbReference>
<dbReference type="PROSITE" id="PS01327">
    <property type="entry name" value="MSCL"/>
    <property type="match status" value="1"/>
</dbReference>
<dbReference type="InterPro" id="IPR019823">
    <property type="entry name" value="Mechanosensitive_channel_CS"/>
</dbReference>
<dbReference type="RefSeq" id="WP_268062450.1">
    <property type="nucleotide sequence ID" value="NZ_JAPQFJ010000018.1"/>
</dbReference>
<keyword evidence="7 10" id="KW-0406">Ion transport</keyword>
<name>A0ABT4DG69_9CLOT</name>
<dbReference type="PRINTS" id="PR01264">
    <property type="entry name" value="MECHCHANNEL"/>
</dbReference>
<keyword evidence="8 10" id="KW-0472">Membrane</keyword>
<dbReference type="HAMAP" id="MF_00115">
    <property type="entry name" value="MscL"/>
    <property type="match status" value="1"/>
</dbReference>
<evidence type="ECO:0000256" key="10">
    <source>
        <dbReference type="HAMAP-Rule" id="MF_00115"/>
    </source>
</evidence>
<comment type="similarity">
    <text evidence="2 10">Belongs to the MscL family.</text>
</comment>
<reference evidence="11" key="1">
    <citation type="submission" date="2022-12" db="EMBL/GenBank/DDBJ databases">
        <title>Clostridium sp. nov., isolated from industrial wastewater.</title>
        <authorList>
            <person name="Jiayan W."/>
        </authorList>
    </citation>
    <scope>NUCLEOTIDE SEQUENCE</scope>
    <source>
        <strain evidence="11">ZC22-4</strain>
    </source>
</reference>
<evidence type="ECO:0000256" key="9">
    <source>
        <dbReference type="ARBA" id="ARBA00023303"/>
    </source>
</evidence>
<keyword evidence="6 10" id="KW-1133">Transmembrane helix</keyword>
<evidence type="ECO:0000256" key="7">
    <source>
        <dbReference type="ARBA" id="ARBA00023065"/>
    </source>
</evidence>
<evidence type="ECO:0000256" key="5">
    <source>
        <dbReference type="ARBA" id="ARBA00022692"/>
    </source>
</evidence>
<dbReference type="PANTHER" id="PTHR30266:SF2">
    <property type="entry name" value="LARGE-CONDUCTANCE MECHANOSENSITIVE CHANNEL"/>
    <property type="match status" value="1"/>
</dbReference>
<evidence type="ECO:0000256" key="3">
    <source>
        <dbReference type="ARBA" id="ARBA00022448"/>
    </source>
</evidence>